<dbReference type="AlphaFoldDB" id="A0A1B6L4V3"/>
<feature type="non-terminal residue" evidence="2">
    <location>
        <position position="1"/>
    </location>
</feature>
<name>A0A1B6L4V3_9HEMI</name>
<dbReference type="EMBL" id="GEBQ01021260">
    <property type="protein sequence ID" value="JAT18717.1"/>
    <property type="molecule type" value="Transcribed_RNA"/>
</dbReference>
<sequence length="156" mass="17525">HFPIPGRDRVDTPILKTKLPNKPLVKNDFPYPIVKPFSNDNIPEERILSASSITKEYTAFSPTPASSTEENKDHDSEINLIPYLQDYMPFATKKPQNLLKPSLNIKKDTKVSQKPILTNQVISTTLNASLASTTAKNSTEKVEEKKTESIEKTTQK</sequence>
<evidence type="ECO:0000313" key="2">
    <source>
        <dbReference type="EMBL" id="JAT18717.1"/>
    </source>
</evidence>
<feature type="region of interest" description="Disordered" evidence="1">
    <location>
        <begin position="132"/>
        <end position="156"/>
    </location>
</feature>
<protein>
    <submittedName>
        <fullName evidence="2">Uncharacterized protein</fullName>
    </submittedName>
</protein>
<feature type="compositionally biased region" description="Basic and acidic residues" evidence="1">
    <location>
        <begin position="138"/>
        <end position="156"/>
    </location>
</feature>
<organism evidence="2">
    <name type="scientific">Graphocephala atropunctata</name>
    <dbReference type="NCBI Taxonomy" id="36148"/>
    <lineage>
        <taxon>Eukaryota</taxon>
        <taxon>Metazoa</taxon>
        <taxon>Ecdysozoa</taxon>
        <taxon>Arthropoda</taxon>
        <taxon>Hexapoda</taxon>
        <taxon>Insecta</taxon>
        <taxon>Pterygota</taxon>
        <taxon>Neoptera</taxon>
        <taxon>Paraneoptera</taxon>
        <taxon>Hemiptera</taxon>
        <taxon>Auchenorrhyncha</taxon>
        <taxon>Membracoidea</taxon>
        <taxon>Cicadellidae</taxon>
        <taxon>Cicadellinae</taxon>
        <taxon>Cicadellini</taxon>
        <taxon>Graphocephala</taxon>
    </lineage>
</organism>
<proteinExistence type="predicted"/>
<gene>
    <name evidence="2" type="ORF">g.54028</name>
</gene>
<accession>A0A1B6L4V3</accession>
<evidence type="ECO:0000256" key="1">
    <source>
        <dbReference type="SAM" id="MobiDB-lite"/>
    </source>
</evidence>
<reference evidence="2" key="1">
    <citation type="submission" date="2015-11" db="EMBL/GenBank/DDBJ databases">
        <title>De novo transcriptome assembly of four potential Pierce s Disease insect vectors from Arizona vineyards.</title>
        <authorList>
            <person name="Tassone E.E."/>
        </authorList>
    </citation>
    <scope>NUCLEOTIDE SEQUENCE</scope>
</reference>